<accession>A0A9D1I9V5</accession>
<evidence type="ECO:0000259" key="10">
    <source>
        <dbReference type="PROSITE" id="PS50929"/>
    </source>
</evidence>
<evidence type="ECO:0000256" key="7">
    <source>
        <dbReference type="ARBA" id="ARBA00023136"/>
    </source>
</evidence>
<evidence type="ECO:0000256" key="8">
    <source>
        <dbReference type="SAM" id="Phobius"/>
    </source>
</evidence>
<evidence type="ECO:0000256" key="3">
    <source>
        <dbReference type="ARBA" id="ARBA00022692"/>
    </source>
</evidence>
<name>A0A9D1I9V5_9CLOT</name>
<protein>
    <submittedName>
        <fullName evidence="11">ATP-binding cassette domain-containing protein</fullName>
    </submittedName>
</protein>
<reference evidence="11" key="2">
    <citation type="journal article" date="2021" name="PeerJ">
        <title>Extensive microbial diversity within the chicken gut microbiome revealed by metagenomics and culture.</title>
        <authorList>
            <person name="Gilroy R."/>
            <person name="Ravi A."/>
            <person name="Getino M."/>
            <person name="Pursley I."/>
            <person name="Horton D.L."/>
            <person name="Alikhan N.F."/>
            <person name="Baker D."/>
            <person name="Gharbi K."/>
            <person name="Hall N."/>
            <person name="Watson M."/>
            <person name="Adriaenssens E.M."/>
            <person name="Foster-Nyarko E."/>
            <person name="Jarju S."/>
            <person name="Secka A."/>
            <person name="Antonio M."/>
            <person name="Oren A."/>
            <person name="Chaudhuri R.R."/>
            <person name="La Ragione R."/>
            <person name="Hildebrand F."/>
            <person name="Pallen M.J."/>
        </authorList>
    </citation>
    <scope>NUCLEOTIDE SEQUENCE</scope>
    <source>
        <strain evidence="11">CHK195-4489</strain>
    </source>
</reference>
<dbReference type="PANTHER" id="PTHR43394">
    <property type="entry name" value="ATP-DEPENDENT PERMEASE MDL1, MITOCHONDRIAL"/>
    <property type="match status" value="1"/>
</dbReference>
<keyword evidence="7 8" id="KW-0472">Membrane</keyword>
<dbReference type="PROSITE" id="PS50893">
    <property type="entry name" value="ABC_TRANSPORTER_2"/>
    <property type="match status" value="1"/>
</dbReference>
<feature type="transmembrane region" description="Helical" evidence="8">
    <location>
        <begin position="293"/>
        <end position="317"/>
    </location>
</feature>
<keyword evidence="5 11" id="KW-0067">ATP-binding</keyword>
<dbReference type="Pfam" id="PF00005">
    <property type="entry name" value="ABC_tran"/>
    <property type="match status" value="1"/>
</dbReference>
<dbReference type="FunFam" id="3.40.50.300:FF:000287">
    <property type="entry name" value="Multidrug ABC transporter ATP-binding protein"/>
    <property type="match status" value="1"/>
</dbReference>
<evidence type="ECO:0000256" key="4">
    <source>
        <dbReference type="ARBA" id="ARBA00022741"/>
    </source>
</evidence>
<feature type="transmembrane region" description="Helical" evidence="8">
    <location>
        <begin position="220"/>
        <end position="241"/>
    </location>
</feature>
<proteinExistence type="predicted"/>
<keyword evidence="6 8" id="KW-1133">Transmembrane helix</keyword>
<gene>
    <name evidence="11" type="ORF">IAD50_06250</name>
</gene>
<dbReference type="SUPFAM" id="SSF90123">
    <property type="entry name" value="ABC transporter transmembrane region"/>
    <property type="match status" value="1"/>
</dbReference>
<dbReference type="Gene3D" id="3.40.50.300">
    <property type="entry name" value="P-loop containing nucleotide triphosphate hydrolases"/>
    <property type="match status" value="1"/>
</dbReference>
<dbReference type="InterPro" id="IPR036640">
    <property type="entry name" value="ABC1_TM_sf"/>
</dbReference>
<dbReference type="Gene3D" id="1.20.1560.10">
    <property type="entry name" value="ABC transporter type 1, transmembrane domain"/>
    <property type="match status" value="1"/>
</dbReference>
<comment type="subcellular location">
    <subcellularLocation>
        <location evidence="1">Cell membrane</location>
        <topology evidence="1">Multi-pass membrane protein</topology>
    </subcellularLocation>
</comment>
<feature type="transmembrane region" description="Helical" evidence="8">
    <location>
        <begin position="406"/>
        <end position="425"/>
    </location>
</feature>
<feature type="domain" description="ABC transporter" evidence="9">
    <location>
        <begin position="500"/>
        <end position="734"/>
    </location>
</feature>
<dbReference type="PANTHER" id="PTHR43394:SF1">
    <property type="entry name" value="ATP-BINDING CASSETTE SUB-FAMILY B MEMBER 10, MITOCHONDRIAL"/>
    <property type="match status" value="1"/>
</dbReference>
<dbReference type="Proteomes" id="UP000824089">
    <property type="component" value="Unassembled WGS sequence"/>
</dbReference>
<dbReference type="SUPFAM" id="SSF52540">
    <property type="entry name" value="P-loop containing nucleoside triphosphate hydrolases"/>
    <property type="match status" value="1"/>
</dbReference>
<dbReference type="SMART" id="SM00382">
    <property type="entry name" value="AAA"/>
    <property type="match status" value="1"/>
</dbReference>
<dbReference type="InterPro" id="IPR017871">
    <property type="entry name" value="ABC_transporter-like_CS"/>
</dbReference>
<comment type="caution">
    <text evidence="11">The sequence shown here is derived from an EMBL/GenBank/DDBJ whole genome shotgun (WGS) entry which is preliminary data.</text>
</comment>
<dbReference type="PROSITE" id="PS00211">
    <property type="entry name" value="ABC_TRANSPORTER_1"/>
    <property type="match status" value="1"/>
</dbReference>
<keyword evidence="4" id="KW-0547">Nucleotide-binding</keyword>
<sequence>MGNRKHTENRKNRDLSERIPQKLAESAGIPPEAAGLFLKTDLTDEFRYGDVWLLVHNNTLYKYCEGHSIETYPLRSGDELAVEIAATTLAISLQSGGKLRIVCRGSNAMNKAFGKFTAAVTKLLHGEENSAEMPELEREERCPNCGRPYRDDTRLCPHCVNKARVFRRLLAYAGHYKSYIIFILTFILITAGFEVVAPYFQGTVLFDEVLNSNSPHYGKIFLLVGGLALLQLLSMCFTIIYGRKNARFANEVVYDMRTDVFSSMQRLSIKYFTDKETGALMTRVNSDAEEVQWFLLDGIPFLIVNLLKLFGVAAVMIAMRPALSVLILIPTPFIILFFRRYLPKFDRMYSKSFRYRSAMTARMNDSFTGVRVVKAFGKEETENASFSERSRAFGESQADISTKSGTVFPIVSLVTWMGSLIIYVFGGKMIIDGSMGFGQLTSLVGYVGMIYGPLEWLTNTVQQFASAMNSANRIFEIIDARSVIQESETPKTIDDFKGRVTFENVNFSYLPNRPVLKNISFEAAPGEHIGIVGPSGAGKSTLINLIARLYDTESGTIRFDGVDIKELSLDWLHNQVGTVLQDTYLFMGTVFDNIAYTKPSATREEVIRAAKMADAHDFIMKMDDAYDTWIGTGGKGLSGGERQRISLARAILKDPKILILDEATSAVDTRTELHIQKALEQLSHGRTTFNIAHRLSTLRNADRLIVIENGNLVEMGTHAEIYALEGVYYRLYQIQKEALKMRGLEEK</sequence>
<dbReference type="Pfam" id="PF00664">
    <property type="entry name" value="ABC_membrane"/>
    <property type="match status" value="1"/>
</dbReference>
<reference evidence="11" key="1">
    <citation type="submission" date="2020-10" db="EMBL/GenBank/DDBJ databases">
        <authorList>
            <person name="Gilroy R."/>
        </authorList>
    </citation>
    <scope>NUCLEOTIDE SEQUENCE</scope>
    <source>
        <strain evidence="11">CHK195-4489</strain>
    </source>
</reference>
<evidence type="ECO:0000256" key="6">
    <source>
        <dbReference type="ARBA" id="ARBA00022989"/>
    </source>
</evidence>
<organism evidence="11 12">
    <name type="scientific">Candidatus Egerieisoma faecipullorum</name>
    <dbReference type="NCBI Taxonomy" id="2840963"/>
    <lineage>
        <taxon>Bacteria</taxon>
        <taxon>Bacillati</taxon>
        <taxon>Bacillota</taxon>
        <taxon>Clostridia</taxon>
        <taxon>Eubacteriales</taxon>
        <taxon>Clostridiaceae</taxon>
        <taxon>Clostridiaceae incertae sedis</taxon>
        <taxon>Candidatus Egerieisoma</taxon>
    </lineage>
</organism>
<evidence type="ECO:0000256" key="2">
    <source>
        <dbReference type="ARBA" id="ARBA00022448"/>
    </source>
</evidence>
<dbReference type="InterPro" id="IPR003593">
    <property type="entry name" value="AAA+_ATPase"/>
</dbReference>
<feature type="domain" description="ABC transmembrane type-1" evidence="10">
    <location>
        <begin position="181"/>
        <end position="466"/>
    </location>
</feature>
<keyword evidence="2" id="KW-0813">Transport</keyword>
<dbReference type="InterPro" id="IPR011527">
    <property type="entry name" value="ABC1_TM_dom"/>
</dbReference>
<dbReference type="GO" id="GO:0005524">
    <property type="term" value="F:ATP binding"/>
    <property type="evidence" value="ECO:0007669"/>
    <property type="project" value="UniProtKB-KW"/>
</dbReference>
<dbReference type="GO" id="GO:0016887">
    <property type="term" value="F:ATP hydrolysis activity"/>
    <property type="evidence" value="ECO:0007669"/>
    <property type="project" value="InterPro"/>
</dbReference>
<dbReference type="InterPro" id="IPR027417">
    <property type="entry name" value="P-loop_NTPase"/>
</dbReference>
<evidence type="ECO:0000259" key="9">
    <source>
        <dbReference type="PROSITE" id="PS50893"/>
    </source>
</evidence>
<dbReference type="EMBL" id="DVMM01000131">
    <property type="protein sequence ID" value="HIU29883.1"/>
    <property type="molecule type" value="Genomic_DNA"/>
</dbReference>
<dbReference type="InterPro" id="IPR003439">
    <property type="entry name" value="ABC_transporter-like_ATP-bd"/>
</dbReference>
<evidence type="ECO:0000313" key="11">
    <source>
        <dbReference type="EMBL" id="HIU29883.1"/>
    </source>
</evidence>
<evidence type="ECO:0000313" key="12">
    <source>
        <dbReference type="Proteomes" id="UP000824089"/>
    </source>
</evidence>
<feature type="transmembrane region" description="Helical" evidence="8">
    <location>
        <begin position="178"/>
        <end position="200"/>
    </location>
</feature>
<dbReference type="GO" id="GO:0015421">
    <property type="term" value="F:ABC-type oligopeptide transporter activity"/>
    <property type="evidence" value="ECO:0007669"/>
    <property type="project" value="TreeGrafter"/>
</dbReference>
<feature type="transmembrane region" description="Helical" evidence="8">
    <location>
        <begin position="323"/>
        <end position="342"/>
    </location>
</feature>
<dbReference type="PROSITE" id="PS50929">
    <property type="entry name" value="ABC_TM1F"/>
    <property type="match status" value="1"/>
</dbReference>
<dbReference type="AlphaFoldDB" id="A0A9D1I9V5"/>
<dbReference type="InterPro" id="IPR039421">
    <property type="entry name" value="Type_1_exporter"/>
</dbReference>
<keyword evidence="3 8" id="KW-0812">Transmembrane</keyword>
<evidence type="ECO:0000256" key="5">
    <source>
        <dbReference type="ARBA" id="ARBA00022840"/>
    </source>
</evidence>
<dbReference type="GO" id="GO:0005886">
    <property type="term" value="C:plasma membrane"/>
    <property type="evidence" value="ECO:0007669"/>
    <property type="project" value="UniProtKB-SubCell"/>
</dbReference>
<evidence type="ECO:0000256" key="1">
    <source>
        <dbReference type="ARBA" id="ARBA00004651"/>
    </source>
</evidence>